<name>A0A2N6T0P8_9CORY</name>
<dbReference type="InterPro" id="IPR036890">
    <property type="entry name" value="HATPase_C_sf"/>
</dbReference>
<evidence type="ECO:0000313" key="7">
    <source>
        <dbReference type="Proteomes" id="UP000235363"/>
    </source>
</evidence>
<dbReference type="InterPro" id="IPR003594">
    <property type="entry name" value="HATPase_dom"/>
</dbReference>
<dbReference type="InterPro" id="IPR050482">
    <property type="entry name" value="Sensor_HK_TwoCompSys"/>
</dbReference>
<comment type="caution">
    <text evidence="6">The sequence shown here is derived from an EMBL/GenBank/DDBJ whole genome shotgun (WGS) entry which is preliminary data.</text>
</comment>
<evidence type="ECO:0000259" key="5">
    <source>
        <dbReference type="Pfam" id="PF02518"/>
    </source>
</evidence>
<dbReference type="Gene3D" id="3.30.565.10">
    <property type="entry name" value="Histidine kinase-like ATPase, C-terminal domain"/>
    <property type="match status" value="1"/>
</dbReference>
<reference evidence="6 7" key="1">
    <citation type="submission" date="2017-09" db="EMBL/GenBank/DDBJ databases">
        <title>Bacterial strain isolated from the female urinary microbiota.</title>
        <authorList>
            <person name="Thomas-White K."/>
            <person name="Kumar N."/>
            <person name="Forster S."/>
            <person name="Putonti C."/>
            <person name="Lawley T."/>
            <person name="Wolfe A.J."/>
        </authorList>
    </citation>
    <scope>NUCLEOTIDE SEQUENCE [LARGE SCALE GENOMIC DNA]</scope>
    <source>
        <strain evidence="6 7">UMB0908</strain>
    </source>
</reference>
<feature type="domain" description="Histidine kinase/HSP90-like ATPase" evidence="5">
    <location>
        <begin position="342"/>
        <end position="431"/>
    </location>
</feature>
<keyword evidence="1" id="KW-0808">Transferase</keyword>
<evidence type="ECO:0000313" key="6">
    <source>
        <dbReference type="EMBL" id="PMC62897.1"/>
    </source>
</evidence>
<evidence type="ECO:0000256" key="1">
    <source>
        <dbReference type="ARBA" id="ARBA00022679"/>
    </source>
</evidence>
<protein>
    <recommendedName>
        <fullName evidence="5">Histidine kinase/HSP90-like ATPase domain-containing protein</fullName>
    </recommendedName>
</protein>
<gene>
    <name evidence="6" type="ORF">CJ204_03365</name>
</gene>
<dbReference type="SUPFAM" id="SSF55874">
    <property type="entry name" value="ATPase domain of HSP90 chaperone/DNA topoisomerase II/histidine kinase"/>
    <property type="match status" value="1"/>
</dbReference>
<feature type="region of interest" description="Disordered" evidence="4">
    <location>
        <begin position="1"/>
        <end position="48"/>
    </location>
</feature>
<evidence type="ECO:0000256" key="4">
    <source>
        <dbReference type="SAM" id="MobiDB-lite"/>
    </source>
</evidence>
<accession>A0A2N6T0P8</accession>
<feature type="compositionally biased region" description="Pro residues" evidence="4">
    <location>
        <begin position="12"/>
        <end position="22"/>
    </location>
</feature>
<dbReference type="GO" id="GO:0000160">
    <property type="term" value="P:phosphorelay signal transduction system"/>
    <property type="evidence" value="ECO:0007669"/>
    <property type="project" value="UniProtKB-KW"/>
</dbReference>
<dbReference type="Proteomes" id="UP000235363">
    <property type="component" value="Unassembled WGS sequence"/>
</dbReference>
<keyword evidence="3" id="KW-0902">Two-component regulatory system</keyword>
<dbReference type="PANTHER" id="PTHR24421:SF61">
    <property type="entry name" value="OXYGEN SENSOR HISTIDINE KINASE NREB"/>
    <property type="match status" value="1"/>
</dbReference>
<dbReference type="RefSeq" id="WP_102212219.1">
    <property type="nucleotide sequence ID" value="NZ_PNHF01000005.1"/>
</dbReference>
<sequence>MPDSSDHRGRPAPDPGAPPPNAFRPLPGNVDRNSPAASGAEPFTGAPTPTAESFAHRVTVGVVGPLLWARILIELPALVRDVRRAPSTVVPLVLAQSSLVVGPAIASTLPNPNAFRRAAVAASALSWPVTAATLIAAAKGVEFPARLSGYVSGTTSAMASVSTPHWSAALNAVAQSAYMGVAKHRATRDRGAAALFSTTLMPAAVTVPYVFLAQAVVLRAREHDAIARSTAASEVAAARLGAANAEAARFNALLHDQVLAVLKAVKNNASAADVRHTTRVALRLTERADQNARIFPSARAEEGMAPGALDAALRTVILAVTPDCRIRSSAEGPPVPADVAAAMQSALRQVARNSARHAGDGVSRTCDISIRPDGIDLRYADDGRGFDPAEIPHDRLGVRTSIRDRLLSLDGATVRVESRPGAGTCVIFEWTPEPTETIPLTLADVVVRRASPSVLVGAAITAQMLLEPSTARHPLAAAVGWALGMGAFHLQRDTPEGRPPIPRTAAILGLATAGSLIPSLAGVRPANATLPAWHEYSFAVALSLLGARGRAVPAAAVSFLFLAGRFVRGRRRRVEVEASTHVPAIVLSGAIARWALRTVNRRIDQARTSERRLLDMVGHRHAENRVREANRRWLDDVAGDFLRRIRHLPDEKFTDADREMAGLLDALIRDSLRSPRLDRPDVTALAWQLRAHGLTVLLVDDRGDRGTVAEAPGLLDDVAAAFAEVAAHVRSEGIRDGRITVRLLPAGRSDFATIVLSPETAEPRRVRIPA</sequence>
<feature type="compositionally biased region" description="Basic and acidic residues" evidence="4">
    <location>
        <begin position="1"/>
        <end position="11"/>
    </location>
</feature>
<evidence type="ECO:0000256" key="2">
    <source>
        <dbReference type="ARBA" id="ARBA00022777"/>
    </source>
</evidence>
<evidence type="ECO:0000256" key="3">
    <source>
        <dbReference type="ARBA" id="ARBA00023012"/>
    </source>
</evidence>
<proteinExistence type="predicted"/>
<dbReference type="GO" id="GO:0016301">
    <property type="term" value="F:kinase activity"/>
    <property type="evidence" value="ECO:0007669"/>
    <property type="project" value="UniProtKB-KW"/>
</dbReference>
<dbReference type="PANTHER" id="PTHR24421">
    <property type="entry name" value="NITRATE/NITRITE SENSOR PROTEIN NARX-RELATED"/>
    <property type="match status" value="1"/>
</dbReference>
<keyword evidence="2" id="KW-0418">Kinase</keyword>
<dbReference type="EMBL" id="PNHF01000005">
    <property type="protein sequence ID" value="PMC62897.1"/>
    <property type="molecule type" value="Genomic_DNA"/>
</dbReference>
<organism evidence="6 7">
    <name type="scientific">Corynebacterium xerosis</name>
    <dbReference type="NCBI Taxonomy" id="1725"/>
    <lineage>
        <taxon>Bacteria</taxon>
        <taxon>Bacillati</taxon>
        <taxon>Actinomycetota</taxon>
        <taxon>Actinomycetes</taxon>
        <taxon>Mycobacteriales</taxon>
        <taxon>Corynebacteriaceae</taxon>
        <taxon>Corynebacterium</taxon>
    </lineage>
</organism>
<dbReference type="AlphaFoldDB" id="A0A2N6T0P8"/>
<dbReference type="Pfam" id="PF02518">
    <property type="entry name" value="HATPase_c"/>
    <property type="match status" value="1"/>
</dbReference>